<feature type="region of interest" description="Disordered" evidence="1">
    <location>
        <begin position="1"/>
        <end position="229"/>
    </location>
</feature>
<feature type="compositionally biased region" description="Low complexity" evidence="1">
    <location>
        <begin position="123"/>
        <end position="137"/>
    </location>
</feature>
<gene>
    <name evidence="2" type="ORF">D6D13_06569</name>
</gene>
<accession>A0A4S9CK23</accession>
<feature type="compositionally biased region" description="Low complexity" evidence="1">
    <location>
        <begin position="31"/>
        <end position="57"/>
    </location>
</feature>
<proteinExistence type="predicted"/>
<dbReference type="AlphaFoldDB" id="A0A4S9CK23"/>
<organism evidence="2">
    <name type="scientific">Aureobasidium pullulans</name>
    <name type="common">Black yeast</name>
    <name type="synonym">Pullularia pullulans</name>
    <dbReference type="NCBI Taxonomy" id="5580"/>
    <lineage>
        <taxon>Eukaryota</taxon>
        <taxon>Fungi</taxon>
        <taxon>Dikarya</taxon>
        <taxon>Ascomycota</taxon>
        <taxon>Pezizomycotina</taxon>
        <taxon>Dothideomycetes</taxon>
        <taxon>Dothideomycetidae</taxon>
        <taxon>Dothideales</taxon>
        <taxon>Saccotheciaceae</taxon>
        <taxon>Aureobasidium</taxon>
    </lineage>
</organism>
<feature type="compositionally biased region" description="Polar residues" evidence="1">
    <location>
        <begin position="169"/>
        <end position="187"/>
    </location>
</feature>
<feature type="compositionally biased region" description="Polar residues" evidence="1">
    <location>
        <begin position="1"/>
        <end position="11"/>
    </location>
</feature>
<reference evidence="2" key="1">
    <citation type="submission" date="2018-10" db="EMBL/GenBank/DDBJ databases">
        <title>Fifty Aureobasidium pullulans genomes reveal a recombining polyextremotolerant generalist.</title>
        <authorList>
            <person name="Gostincar C."/>
            <person name="Turk M."/>
            <person name="Zajc J."/>
            <person name="Gunde-Cimerman N."/>
        </authorList>
    </citation>
    <scope>NUCLEOTIDE SEQUENCE [LARGE SCALE GENOMIC DNA]</scope>
    <source>
        <strain evidence="2">EXF-10085</strain>
    </source>
</reference>
<evidence type="ECO:0000313" key="2">
    <source>
        <dbReference type="EMBL" id="THX06364.1"/>
    </source>
</evidence>
<comment type="caution">
    <text evidence="2">The sequence shown here is derived from an EMBL/GenBank/DDBJ whole genome shotgun (WGS) entry which is preliminary data.</text>
</comment>
<name>A0A4S9CK23_AURPU</name>
<sequence length="340" mass="36517">MADNTHPMSTRRSLKTDRASIINPTAVTSHKATINPPATTTATPKATANSTPTPSRSSTRKSKVAAARNTVKPTTRSSAGGKAAVKQPPSDEAPDVEMQDEDTLPSTTPTTSTSKAAAKKLATKNPIPEEIPNSSPEVKMQDSATSPPITSPYFKPKSAMKKPAIKHSSPASTANAQLQDVESSPTSRPKARLDKPNNNPHDYLKPKASKRRTVSFGGATSEAATQTEDADIPVVQRVHDAYPNLPAGVPRDGDGIREYTLPLLNQTKVKYKRQHKHGTLAIHQEARQWTPTLTDVKMMTNEFSDAITRAKDARKCTGGDECGDHCPLFGAEGHGDWKMG</sequence>
<dbReference type="EMBL" id="QZAS01000023">
    <property type="protein sequence ID" value="THX06364.1"/>
    <property type="molecule type" value="Genomic_DNA"/>
</dbReference>
<feature type="compositionally biased region" description="Acidic residues" evidence="1">
    <location>
        <begin position="92"/>
        <end position="103"/>
    </location>
</feature>
<evidence type="ECO:0000256" key="1">
    <source>
        <dbReference type="SAM" id="MobiDB-lite"/>
    </source>
</evidence>
<feature type="compositionally biased region" description="Low complexity" evidence="1">
    <location>
        <begin position="104"/>
        <end position="116"/>
    </location>
</feature>
<protein>
    <submittedName>
        <fullName evidence="2">Uncharacterized protein</fullName>
    </submittedName>
</protein>